<gene>
    <name evidence="2" type="ORF">FYJ29_09155</name>
</gene>
<dbReference type="Proteomes" id="UP000483362">
    <property type="component" value="Unassembled WGS sequence"/>
</dbReference>
<comment type="caution">
    <text evidence="2">The sequence shown here is derived from an EMBL/GenBank/DDBJ whole genome shotgun (WGS) entry which is preliminary data.</text>
</comment>
<accession>A0A6L5XBT9</accession>
<keyword evidence="1" id="KW-0812">Transmembrane</keyword>
<dbReference type="RefSeq" id="WP_154328867.1">
    <property type="nucleotide sequence ID" value="NZ_CP045696.1"/>
</dbReference>
<dbReference type="AlphaFoldDB" id="A0A6L5XBT9"/>
<name>A0A6L5XBT9_9BACT</name>
<sequence>MKATLYNEQSQPIEPVDEHKLAIATEKPAKVEPPRQSYYIVNYKTLVKPTIIAFVIFVIWIVAEFVF</sequence>
<feature type="transmembrane region" description="Helical" evidence="1">
    <location>
        <begin position="45"/>
        <end position="63"/>
    </location>
</feature>
<dbReference type="EMBL" id="VULT01000013">
    <property type="protein sequence ID" value="MSS17919.1"/>
    <property type="molecule type" value="Genomic_DNA"/>
</dbReference>
<evidence type="ECO:0000313" key="3">
    <source>
        <dbReference type="Proteomes" id="UP000483362"/>
    </source>
</evidence>
<protein>
    <submittedName>
        <fullName evidence="2">Uncharacterized protein</fullName>
    </submittedName>
</protein>
<evidence type="ECO:0000256" key="1">
    <source>
        <dbReference type="SAM" id="Phobius"/>
    </source>
</evidence>
<keyword evidence="3" id="KW-1185">Reference proteome</keyword>
<evidence type="ECO:0000313" key="2">
    <source>
        <dbReference type="EMBL" id="MSS17919.1"/>
    </source>
</evidence>
<proteinExistence type="predicted"/>
<reference evidence="2 3" key="1">
    <citation type="submission" date="2019-08" db="EMBL/GenBank/DDBJ databases">
        <title>In-depth cultivation of the pig gut microbiome towards novel bacterial diversity and tailored functional studies.</title>
        <authorList>
            <person name="Wylensek D."/>
            <person name="Hitch T.C.A."/>
            <person name="Clavel T."/>
        </authorList>
    </citation>
    <scope>NUCLEOTIDE SEQUENCE [LARGE SCALE GENOMIC DNA]</scope>
    <source>
        <strain evidence="2 3">Oil-RF-744-WCA-WT-10</strain>
    </source>
</reference>
<keyword evidence="1" id="KW-1133">Transmembrane helix</keyword>
<keyword evidence="1" id="KW-0472">Membrane</keyword>
<organism evidence="2 3">
    <name type="scientific">Sodaliphilus pleomorphus</name>
    <dbReference type="NCBI Taxonomy" id="2606626"/>
    <lineage>
        <taxon>Bacteria</taxon>
        <taxon>Pseudomonadati</taxon>
        <taxon>Bacteroidota</taxon>
        <taxon>Bacteroidia</taxon>
        <taxon>Bacteroidales</taxon>
        <taxon>Muribaculaceae</taxon>
        <taxon>Sodaliphilus</taxon>
    </lineage>
</organism>